<protein>
    <submittedName>
        <fullName evidence="4">Uncharacterized protein</fullName>
    </submittedName>
</protein>
<dbReference type="GO" id="GO:0003729">
    <property type="term" value="F:mRNA binding"/>
    <property type="evidence" value="ECO:0007669"/>
    <property type="project" value="TreeGrafter"/>
</dbReference>
<keyword evidence="5" id="KW-1185">Reference proteome</keyword>
<dbReference type="FunFam" id="3.90.1180.10:FF:000005">
    <property type="entry name" value="39S ribosomal protein L13, mitochondrial"/>
    <property type="match status" value="1"/>
</dbReference>
<evidence type="ECO:0000256" key="1">
    <source>
        <dbReference type="ARBA" id="ARBA00006227"/>
    </source>
</evidence>
<dbReference type="Proteomes" id="UP000479000">
    <property type="component" value="Unassembled WGS sequence"/>
</dbReference>
<organism evidence="4 5">
    <name type="scientific">Nesidiocoris tenuis</name>
    <dbReference type="NCBI Taxonomy" id="355587"/>
    <lineage>
        <taxon>Eukaryota</taxon>
        <taxon>Metazoa</taxon>
        <taxon>Ecdysozoa</taxon>
        <taxon>Arthropoda</taxon>
        <taxon>Hexapoda</taxon>
        <taxon>Insecta</taxon>
        <taxon>Pterygota</taxon>
        <taxon>Neoptera</taxon>
        <taxon>Paraneoptera</taxon>
        <taxon>Hemiptera</taxon>
        <taxon>Heteroptera</taxon>
        <taxon>Panheteroptera</taxon>
        <taxon>Cimicomorpha</taxon>
        <taxon>Miridae</taxon>
        <taxon>Dicyphina</taxon>
        <taxon>Nesidiocoris</taxon>
    </lineage>
</organism>
<dbReference type="OrthoDB" id="274622at2759"/>
<proteinExistence type="inferred from homology"/>
<dbReference type="PIRSF" id="PIRSF002181">
    <property type="entry name" value="Ribosomal_L13"/>
    <property type="match status" value="1"/>
</dbReference>
<dbReference type="Gene3D" id="3.90.1180.10">
    <property type="entry name" value="Ribosomal protein L13"/>
    <property type="match status" value="1"/>
</dbReference>
<dbReference type="PANTHER" id="PTHR11545">
    <property type="entry name" value="RIBOSOMAL PROTEIN L13"/>
    <property type="match status" value="1"/>
</dbReference>
<dbReference type="SUPFAM" id="SSF52161">
    <property type="entry name" value="Ribosomal protein L13"/>
    <property type="match status" value="1"/>
</dbReference>
<dbReference type="InterPro" id="IPR036899">
    <property type="entry name" value="Ribosomal_uL13_sf"/>
</dbReference>
<dbReference type="Pfam" id="PF00572">
    <property type="entry name" value="Ribosomal_L13"/>
    <property type="match status" value="1"/>
</dbReference>
<dbReference type="GO" id="GO:0006412">
    <property type="term" value="P:translation"/>
    <property type="evidence" value="ECO:0007669"/>
    <property type="project" value="InterPro"/>
</dbReference>
<dbReference type="PANTHER" id="PTHR11545:SF2">
    <property type="entry name" value="LARGE RIBOSOMAL SUBUNIT PROTEIN UL13M"/>
    <property type="match status" value="1"/>
</dbReference>
<gene>
    <name evidence="4" type="ORF">NTEN_LOCUS12003</name>
</gene>
<dbReference type="AlphaFoldDB" id="A0A6H5GRT3"/>
<dbReference type="EMBL" id="CADCXU010017674">
    <property type="protein sequence ID" value="CAB0006526.1"/>
    <property type="molecule type" value="Genomic_DNA"/>
</dbReference>
<keyword evidence="2" id="KW-0689">Ribosomal protein</keyword>
<dbReference type="GO" id="GO:0017148">
    <property type="term" value="P:negative regulation of translation"/>
    <property type="evidence" value="ECO:0007669"/>
    <property type="project" value="TreeGrafter"/>
</dbReference>
<reference evidence="4 5" key="1">
    <citation type="submission" date="2020-02" db="EMBL/GenBank/DDBJ databases">
        <authorList>
            <person name="Ferguson B K."/>
        </authorList>
    </citation>
    <scope>NUCLEOTIDE SEQUENCE [LARGE SCALE GENOMIC DNA]</scope>
</reference>
<dbReference type="CDD" id="cd00392">
    <property type="entry name" value="Ribosomal_L13"/>
    <property type="match status" value="1"/>
</dbReference>
<evidence type="ECO:0000313" key="4">
    <source>
        <dbReference type="EMBL" id="CAB0006526.1"/>
    </source>
</evidence>
<dbReference type="GO" id="GO:0003735">
    <property type="term" value="F:structural constituent of ribosome"/>
    <property type="evidence" value="ECO:0007669"/>
    <property type="project" value="InterPro"/>
</dbReference>
<evidence type="ECO:0000256" key="3">
    <source>
        <dbReference type="ARBA" id="ARBA00023274"/>
    </source>
</evidence>
<accession>A0A6H5GRT3</accession>
<comment type="similarity">
    <text evidence="1">Belongs to the universal ribosomal protein uL13 family.</text>
</comment>
<name>A0A6H5GRT3_9HEMI</name>
<dbReference type="InterPro" id="IPR005822">
    <property type="entry name" value="Ribosomal_uL13"/>
</dbReference>
<dbReference type="HAMAP" id="MF_01366">
    <property type="entry name" value="Ribosomal_uL13"/>
    <property type="match status" value="1"/>
</dbReference>
<dbReference type="GO" id="GO:0005762">
    <property type="term" value="C:mitochondrial large ribosomal subunit"/>
    <property type="evidence" value="ECO:0007669"/>
    <property type="project" value="TreeGrafter"/>
</dbReference>
<evidence type="ECO:0000256" key="2">
    <source>
        <dbReference type="ARBA" id="ARBA00022980"/>
    </source>
</evidence>
<dbReference type="InterPro" id="IPR005823">
    <property type="entry name" value="Ribosomal_uL13_bac-type"/>
</dbReference>
<evidence type="ECO:0000313" key="5">
    <source>
        <dbReference type="Proteomes" id="UP000479000"/>
    </source>
</evidence>
<keyword evidence="3" id="KW-0687">Ribonucleoprotein</keyword>
<sequence length="178" mass="20749">MSALQRVTQWQTFARTWHLFDARWQNPFECSSLIAKHLQGRHKPIYHPLNDCGDMVVAINTRHIALASDEWIKRVYFHHTGYPGGATWTLAWELHDKDPTMILKKAVYSAIKNNLQRRTTMQRLFLYPDDKIPDDILANITNQIRSPRPVPTPLPDPASEEFQSFPRIAPFPEDYVLK</sequence>